<evidence type="ECO:0000313" key="4">
    <source>
        <dbReference type="EMBL" id="XCS43091.1"/>
    </source>
</evidence>
<feature type="compositionally biased region" description="Basic and acidic residues" evidence="1">
    <location>
        <begin position="928"/>
        <end position="943"/>
    </location>
</feature>
<gene>
    <name evidence="4" type="ORF">ABZU02_03715</name>
</gene>
<feature type="transmembrane region" description="Helical" evidence="2">
    <location>
        <begin position="33"/>
        <end position="53"/>
    </location>
</feature>
<feature type="compositionally biased region" description="Basic and acidic residues" evidence="1">
    <location>
        <begin position="1310"/>
        <end position="1324"/>
    </location>
</feature>
<evidence type="ECO:0000259" key="3">
    <source>
        <dbReference type="Pfam" id="PF18957"/>
    </source>
</evidence>
<name>A0AAU8NPP2_9BIFI</name>
<dbReference type="InterPro" id="IPR044055">
    <property type="entry name" value="RibLong"/>
</dbReference>
<feature type="compositionally biased region" description="Basic and acidic residues" evidence="1">
    <location>
        <begin position="508"/>
        <end position="519"/>
    </location>
</feature>
<feature type="region of interest" description="Disordered" evidence="1">
    <location>
        <begin position="545"/>
        <end position="568"/>
    </location>
</feature>
<organism evidence="4">
    <name type="scientific">Gardnerella piotii</name>
    <dbReference type="NCBI Taxonomy" id="2792977"/>
    <lineage>
        <taxon>Bacteria</taxon>
        <taxon>Bacillati</taxon>
        <taxon>Actinomycetota</taxon>
        <taxon>Actinomycetes</taxon>
        <taxon>Bifidobacteriales</taxon>
        <taxon>Bifidobacteriaceae</taxon>
        <taxon>Gardnerella</taxon>
    </lineage>
</organism>
<evidence type="ECO:0000256" key="1">
    <source>
        <dbReference type="SAM" id="MobiDB-lite"/>
    </source>
</evidence>
<protein>
    <submittedName>
        <fullName evidence="4">Rib/alpha-like domain-containing protein</fullName>
    </submittedName>
</protein>
<sequence length="1689" mass="188364">MGRFASRAFAWNKDGSESCAATSAAVARTSRTLLRALLAMLIAASTLLAMLILPPVKQANAGQVYWDKFGNAVVAADHSNLGSAFVNMKTGDCTKYELDKGTCKDEYYPIVEPGKGTNGRTKITFRGVFNPLLDKNRFNTRPVFYLITPRGLVDDTIRITREVKWISIARENNNGKIVLVHKPQDNWDNKSNGSETVGQFYNPGKQRYTYLPSDGDKYNHFWDVSLGDKGCGTNRDSMCELYAWKNRGEIGRIFQSWERGSEAVYRWTVTADVDPRYDPYQLFFAMGYTDDKNENVENASSVRHYTVSGPYDTDGDGIPDFEEYNMGDRPDYGVDQTTKGGMKYDEVNNVEPFTSSESKNYFETGTWDGDTVNGHFVKDGGKTYKLPTKAGLVYSFEGEPTDEKGNKVKVTYDNDYGTAHTLSPGHAWLDPLTGHVSFNPGPEHKRHTITFHVQVKYPDPSLYNCKHKREDRLIEHLQAKFKVEPMSRFYYPEWDKTTVTAGSSKQSTEPHSKKDDRLGTKYAAKLPAKSFTLKKYGKYGQEPLKWSSLTNGGDKTGKVTFSPEKPMDSGDYKTPVVVTYLDGSTSEDSDSGNKGNPVYAPVKVEDLTVTSKPQDLTLKLLNGKSINNNAFGGDINYHNENGQKPRELTKGQAIGEGAKDDGIVLDSWSTNAKGPIAFRAVCHRKDDAKAPYTLLTPNGGKGGTPSGDVDGLQFQDFRQWIRDNDPKCANGNCTDGNHYLSRGEWNKDTMERSRALIGGTPKKAGEYECKVFAFHEPHTGAGKQYNGALKTFDDAAKNGGSTEYSILFNNYESIKAETKGTEWTVDSFHFKIKLNDNQKYNPTYVKTGTIEAGKFKLDDFEHNGNSSKQPKNIKDGNGVPKEDQDGIVDDGTRLPPGTWFTIKRLIKSADANNSKAKTYPWANFESGEDNKVNGKNEAKDKDPQSTRVYGAVTFRPDKWQDAGEYWAEVVVHYPDGTSTDQPESINYKHPVYAKVNVTRDDANNQFRLDLWKKYPNTRMGNGYDLKVGESLPNDATFDSWMTKSVGNLHQHVVCYKKGKDGKYSDYTYNTLPGHVNNTKSNKDSEKDGLRFKSEKVWKHASFKQQEQCRLKGGSSCDKDNYLYDGDGASEQTRGSFGGKAQKTGDYQCKVYVIRGDDKSAAFEKAVKGNIKKSASKDPAAGLFDKTKDNKYPYGTDGQGYKIGTFAVRIHNDNQLYNPTYTKMPTILAGSTYNAKKSAISSDAPQSKKKVTEGSTEVNANGVSDFDLQNVKEGTLPAGTWYEIKRFVKASDINKANVGRLPWANFEDGEDNKADGKSEAKDKNATKKGSVTFRPDKWQDDGYYYAEIRVHYPDGTTSDGEGSINKDHPIYAKVKVTRPAIGNNDLHVNVYKYFDHSVYNSDTNNGQVDSTDNIANVDRVAGVTVMRGIGLLNDLGVDSWSTAKRDGITLRTLCRDANSKSQTQFWSENLDKLFFKLNGGDNQKVWGHANFQQQEKCRKGKNNGDGCDTDVLNNPLLFDSTGKTMERSRGFISNAQAPTDTGKYYCAVFALKLKALDEYKAAVGTDHTIDVTSGKDIVSVMNFKGTSGIDYAAKFFPVHVVEPFNLPKTGGEDCVNWNMLMSVVCVLGTGAMAAGFFLDQTKWGRAMLEALLRKALLRETLMRNVKIKAFIRKTAKKLRALRRRSERWRC</sequence>
<feature type="region of interest" description="Disordered" evidence="1">
    <location>
        <begin position="1303"/>
        <end position="1332"/>
    </location>
</feature>
<accession>A0AAU8NPP2</accession>
<keyword evidence="2" id="KW-1133">Transmembrane helix</keyword>
<evidence type="ECO:0000256" key="2">
    <source>
        <dbReference type="SAM" id="Phobius"/>
    </source>
</evidence>
<feature type="region of interest" description="Disordered" evidence="1">
    <location>
        <begin position="924"/>
        <end position="943"/>
    </location>
</feature>
<proteinExistence type="predicted"/>
<feature type="domain" description="Long Rib" evidence="3">
    <location>
        <begin position="490"/>
        <end position="587"/>
    </location>
</feature>
<keyword evidence="2" id="KW-0812">Transmembrane</keyword>
<feature type="transmembrane region" description="Helical" evidence="2">
    <location>
        <begin position="1616"/>
        <end position="1637"/>
    </location>
</feature>
<reference evidence="4" key="1">
    <citation type="submission" date="2024-06" db="EMBL/GenBank/DDBJ databases">
        <title>Vaginal Lactobacillus fatty acid response mechanisms reveal a metabolite-targeted strategy for bacterial vaginosis treatment.</title>
        <authorList>
            <person name="Zhu M."/>
            <person name="Blainey P.C."/>
            <person name="Bloom S.M."/>
            <person name="Kwon D.S."/>
        </authorList>
    </citation>
    <scope>NUCLEOTIDE SEQUENCE</scope>
    <source>
        <strain evidence="4">0809_588_1_1_BHK4</strain>
    </source>
</reference>
<feature type="region of interest" description="Disordered" evidence="1">
    <location>
        <begin position="860"/>
        <end position="893"/>
    </location>
</feature>
<keyword evidence="2" id="KW-0472">Membrane</keyword>
<dbReference type="Pfam" id="PF18957">
    <property type="entry name" value="RibLong"/>
    <property type="match status" value="1"/>
</dbReference>
<dbReference type="EMBL" id="CP160091">
    <property type="protein sequence ID" value="XCS43091.1"/>
    <property type="molecule type" value="Genomic_DNA"/>
</dbReference>
<feature type="region of interest" description="Disordered" evidence="1">
    <location>
        <begin position="500"/>
        <end position="520"/>
    </location>
</feature>